<dbReference type="AlphaFoldDB" id="A0A2I0L882"/>
<evidence type="ECO:0000313" key="2">
    <source>
        <dbReference type="Proteomes" id="UP000233551"/>
    </source>
</evidence>
<organism evidence="1 2">
    <name type="scientific">Punica granatum</name>
    <name type="common">Pomegranate</name>
    <dbReference type="NCBI Taxonomy" id="22663"/>
    <lineage>
        <taxon>Eukaryota</taxon>
        <taxon>Viridiplantae</taxon>
        <taxon>Streptophyta</taxon>
        <taxon>Embryophyta</taxon>
        <taxon>Tracheophyta</taxon>
        <taxon>Spermatophyta</taxon>
        <taxon>Magnoliopsida</taxon>
        <taxon>eudicotyledons</taxon>
        <taxon>Gunneridae</taxon>
        <taxon>Pentapetalae</taxon>
        <taxon>rosids</taxon>
        <taxon>malvids</taxon>
        <taxon>Myrtales</taxon>
        <taxon>Lythraceae</taxon>
        <taxon>Punica</taxon>
    </lineage>
</organism>
<accession>A0A2I0L882</accession>
<sequence length="222" mass="23696">MAGFGDGGGAVAVRVVGGGGILTGWTTSTCIMGAPTPYGAWFGGTQRFGSTVGPYPGGEVAFKEVRFGALSETMSSAMSAAIWLTVPFNVVKSHSTVTMRAPSVEMHGAWASALGQVAELLPSEGLLCTLTRNPYLTRASNYLSWDATQRQTETRPNPLNVPSEVAKLCGPRFHLVEVRMRAPSHDLGVSIFPWGRVTDTREKESPLPIYDPKVEGQLVARV</sequence>
<evidence type="ECO:0000313" key="1">
    <source>
        <dbReference type="EMBL" id="PKI76914.1"/>
    </source>
</evidence>
<comment type="caution">
    <text evidence="1">The sequence shown here is derived from an EMBL/GenBank/DDBJ whole genome shotgun (WGS) entry which is preliminary data.</text>
</comment>
<reference evidence="1 2" key="1">
    <citation type="submission" date="2017-11" db="EMBL/GenBank/DDBJ databases">
        <title>De-novo sequencing of pomegranate (Punica granatum L.) genome.</title>
        <authorList>
            <person name="Akparov Z."/>
            <person name="Amiraslanov A."/>
            <person name="Hajiyeva S."/>
            <person name="Abbasov M."/>
            <person name="Kaur K."/>
            <person name="Hamwieh A."/>
            <person name="Solovyev V."/>
            <person name="Salamov A."/>
            <person name="Braich B."/>
            <person name="Kosarev P."/>
            <person name="Mahmoud A."/>
            <person name="Hajiyev E."/>
            <person name="Babayeva S."/>
            <person name="Izzatullayeva V."/>
            <person name="Mammadov A."/>
            <person name="Mammadov A."/>
            <person name="Sharifova S."/>
            <person name="Ojaghi J."/>
            <person name="Eynullazada K."/>
            <person name="Bayramov B."/>
            <person name="Abdulazimova A."/>
            <person name="Shahmuradov I."/>
        </authorList>
    </citation>
    <scope>NUCLEOTIDE SEQUENCE [LARGE SCALE GENOMIC DNA]</scope>
    <source>
        <strain evidence="2">cv. AG2017</strain>
        <tissue evidence="1">Leaf</tissue>
    </source>
</reference>
<gene>
    <name evidence="1" type="ORF">CRG98_002701</name>
</gene>
<dbReference type="Proteomes" id="UP000233551">
    <property type="component" value="Unassembled WGS sequence"/>
</dbReference>
<dbReference type="EMBL" id="PGOL01000107">
    <property type="protein sequence ID" value="PKI76914.1"/>
    <property type="molecule type" value="Genomic_DNA"/>
</dbReference>
<protein>
    <submittedName>
        <fullName evidence="1">Uncharacterized protein</fullName>
    </submittedName>
</protein>
<proteinExistence type="predicted"/>
<keyword evidence="2" id="KW-1185">Reference proteome</keyword>
<name>A0A2I0L882_PUNGR</name>